<reference evidence="1" key="1">
    <citation type="submission" date="2021-06" db="EMBL/GenBank/DDBJ databases">
        <title>Vibrio nov. sp., novel gut bacterium isolated from Yellow Sea oyster.</title>
        <authorList>
            <person name="Muhammad N."/>
            <person name="Nguyen T.H."/>
            <person name="Lee Y.-J."/>
            <person name="Ko J."/>
            <person name="Kim S.-G."/>
        </authorList>
    </citation>
    <scope>NUCLEOTIDE SEQUENCE</scope>
    <source>
        <strain evidence="1">OG9-811</strain>
    </source>
</reference>
<dbReference type="GO" id="GO:0005975">
    <property type="term" value="P:carbohydrate metabolic process"/>
    <property type="evidence" value="ECO:0007669"/>
    <property type="project" value="InterPro"/>
</dbReference>
<dbReference type="InterPro" id="IPR008183">
    <property type="entry name" value="Aldose_1/G6P_1-epimerase"/>
</dbReference>
<dbReference type="Pfam" id="PF01263">
    <property type="entry name" value="Aldose_epim"/>
    <property type="match status" value="1"/>
</dbReference>
<evidence type="ECO:0000313" key="2">
    <source>
        <dbReference type="Proteomes" id="UP000694232"/>
    </source>
</evidence>
<sequence length="315" mass="35947">MFKINTHQFGLLENIIITNPNHGIELNIISGFGAMINKFIVNHSPFSFISGYQNSDELLHTHPYYSRSAKLFPFPNRLKHGRYQYAGKHYQLPANFSWSQHAVHGLLYNQPFQLVDSQATEQYAQITLRFNTDCLHPGYPFAFQIDIRYLLQLNGLLSCTTTVRNDGSCSLPFGDAWHPYFALGVPLNQCTLTMPACHEVKHVDDLPSGDLQPCSRFVEGATLNNQSLNHCFLFKGDQSIDLALQRHDQRAALLYQQDSNYPYLQLYTPSDESSIAIEPMTCPADAFNNQLGLIHLAPHQQQSFRWQCQAIYKPY</sequence>
<dbReference type="RefSeq" id="WP_218562893.1">
    <property type="nucleotide sequence ID" value="NZ_CP076643.1"/>
</dbReference>
<name>A0A975UB81_9VIBR</name>
<proteinExistence type="predicted"/>
<dbReference type="CDD" id="cd01081">
    <property type="entry name" value="Aldose_epim"/>
    <property type="match status" value="1"/>
</dbReference>
<keyword evidence="2" id="KW-1185">Reference proteome</keyword>
<dbReference type="KEGG" id="vos:KNV97_08575"/>
<gene>
    <name evidence="1" type="ORF">KNV97_08575</name>
</gene>
<evidence type="ECO:0000313" key="1">
    <source>
        <dbReference type="EMBL" id="QXO18320.1"/>
    </source>
</evidence>
<accession>A0A975UB81</accession>
<organism evidence="1 2">
    <name type="scientific">Vibrio ostreae</name>
    <dbReference type="NCBI Taxonomy" id="2841925"/>
    <lineage>
        <taxon>Bacteria</taxon>
        <taxon>Pseudomonadati</taxon>
        <taxon>Pseudomonadota</taxon>
        <taxon>Gammaproteobacteria</taxon>
        <taxon>Vibrionales</taxon>
        <taxon>Vibrionaceae</taxon>
        <taxon>Vibrio</taxon>
    </lineage>
</organism>
<dbReference type="EMBL" id="CP076643">
    <property type="protein sequence ID" value="QXO18320.1"/>
    <property type="molecule type" value="Genomic_DNA"/>
</dbReference>
<dbReference type="Proteomes" id="UP000694232">
    <property type="component" value="Chromosome 1"/>
</dbReference>
<dbReference type="AlphaFoldDB" id="A0A975UB81"/>
<dbReference type="GO" id="GO:0016853">
    <property type="term" value="F:isomerase activity"/>
    <property type="evidence" value="ECO:0007669"/>
    <property type="project" value="InterPro"/>
</dbReference>
<protein>
    <submittedName>
        <fullName evidence="1">Aldose 1-epimerase</fullName>
    </submittedName>
</protein>